<reference evidence="3 4" key="1">
    <citation type="submission" date="2016-01" db="EMBL/GenBank/DDBJ databases">
        <authorList>
            <person name="McClelland M."/>
            <person name="Jain A."/>
            <person name="Saraogi P."/>
            <person name="Mendelson R."/>
            <person name="Westerman R."/>
            <person name="SanMiguel P."/>
            <person name="Csonka L."/>
        </authorList>
    </citation>
    <scope>NUCLEOTIDE SEQUENCE [LARGE SCALE GENOMIC DNA]</scope>
    <source>
        <strain evidence="3 4">R-53146</strain>
    </source>
</reference>
<keyword evidence="1" id="KW-0732">Signal</keyword>
<evidence type="ECO:0000313" key="4">
    <source>
        <dbReference type="Proteomes" id="UP000182761"/>
    </source>
</evidence>
<feature type="domain" description="Secretion system C-terminal sorting" evidence="2">
    <location>
        <begin position="1164"/>
        <end position="1233"/>
    </location>
</feature>
<dbReference type="InterPro" id="IPR026444">
    <property type="entry name" value="Secre_tail"/>
</dbReference>
<dbReference type="OrthoDB" id="1164152at2"/>
<protein>
    <submittedName>
        <fullName evidence="3">Por secretion system C-terminal sorting domain-containing protein</fullName>
    </submittedName>
</protein>
<dbReference type="Proteomes" id="UP000182761">
    <property type="component" value="Unassembled WGS sequence"/>
</dbReference>
<proteinExistence type="predicted"/>
<gene>
    <name evidence="3" type="ORF">Ga0061079_10758</name>
</gene>
<organism evidence="3 4">
    <name type="scientific">Apibacter mensalis</name>
    <dbReference type="NCBI Taxonomy" id="1586267"/>
    <lineage>
        <taxon>Bacteria</taxon>
        <taxon>Pseudomonadati</taxon>
        <taxon>Bacteroidota</taxon>
        <taxon>Flavobacteriia</taxon>
        <taxon>Flavobacteriales</taxon>
        <taxon>Weeksellaceae</taxon>
        <taxon>Apibacter</taxon>
    </lineage>
</organism>
<dbReference type="EMBL" id="FCOR01000007">
    <property type="protein sequence ID" value="CVK16456.1"/>
    <property type="molecule type" value="Genomic_DNA"/>
</dbReference>
<dbReference type="STRING" id="1586267.GCA_001418685_01309"/>
<dbReference type="RefSeq" id="WP_055425648.1">
    <property type="nucleotide sequence ID" value="NZ_FCOR01000007.1"/>
</dbReference>
<accession>A0A0X3AQ19</accession>
<evidence type="ECO:0000313" key="3">
    <source>
        <dbReference type="EMBL" id="CVK16456.1"/>
    </source>
</evidence>
<dbReference type="Pfam" id="PF18962">
    <property type="entry name" value="Por_Secre_tail"/>
    <property type="match status" value="1"/>
</dbReference>
<keyword evidence="4" id="KW-1185">Reference proteome</keyword>
<dbReference type="AlphaFoldDB" id="A0A0X3AQ19"/>
<name>A0A0X3AQ19_9FLAO</name>
<sequence length="1235" mass="139928">MRKIYWLFIFLFSLIKAQVKVIDLSTGRYDNGTVMPIEIVDPDWTYTRPDGSEHKTITRHTYSGWYLPALSDNTYNDRWITGEPGDPTEGYFIYKSKTFVVPKGSKAKLEVRALAFVRQWTYLVQKNNDGTETETQISQTTWMKDGAKGWFNSRNPLVELDLTSGTYCIKVKVYTNNGNVRQSLNVASKVYISPSNEKDYTLAPNSYIFDIDKAKKENLGGIFIPVKKAFAVWENNEYFKKPIPSGKLSASIYWEDVPGLIRSTQINGKGEDANIEVMIDKARGKGNAVIALHVGSNGNYKDPIYWSWHVWVTDDPSNGAKFGHKIPLSNGRFGEFEEKNIEGKPFEVKFMDRNLGALSTNLVGHGWTKTGGLMYQWGRKDPFPPLTLKDGNKYDVIGSVSPDPVKYKDFDIKNRKFVVFRENLSNYTYPEDMKFNIQYSVHNPLTYINRDYNENGTNYTQWFTNVRKYNEKSKESFNLWGDNTSGKFKNSFTYQLKSPFDPCPHGWRVPSFTAQSGDVSDTSPWGRQRIDLPGITGNHQLPTDVFTKNGNSLYEGIKIYPGFGMDFTHESRRRIGKIPLTGKFNKYSDTRALFQDQSNQGYLLSATMGENGLIRSLIVTADPVELLDGEANVRTRTNFTSHAESTEAGAVRCMQDPNLFRIDDFTTEYIDADYIDYFTGLNNPNTYIVKEGEEYKEIPVNKAYAMYNQYLTDHEWPQGKQSVNVYWTTNMQLVNDVSLVGTGENAIIKIKINPGQVGNAVVSLHMGTNGNSLDPVIWSWQIWVPKGDPEQNTYTYVTDKVVPGISSQIVNPTTTGLPPLTTEFMDRNLGAVESYPIELKQFPNDNNLIAKAKLSGGMHYQWGRKDPIPTFGSDQLKIYLGSTINGKLKYFQTLTESTYNKNNIQKYSEYSRNANLKSNDSHHQRISKILKYSVNNPIDYLYNDNGESIDWISDKNGVAADRWGHGDEKSPFDPCPDGWRVPDFSFIGHMKGIVNNKKGFSPWYNGHYNNGEGLDQGLAGLIHGYEGTPINHDGKWGIIFDGPDYKIGGYLTTGIRGQYRSSLPGIFKVDQSFGLWSSTMFVEDNKKFVLSAWGEYGRKNVNWFQFSTVEPVNAFAAMNVRCARDVPRYDGTVGKNSQPKLKKAMFVNNENESKGNLSEFEIQIYPNPNAGLFSIKLQNISEGTIQIMNINGTVIFSKNIKNKEVEVNIQGQPAGIYIVKVQSGQKTFIKKIIKN</sequence>
<evidence type="ECO:0000256" key="1">
    <source>
        <dbReference type="ARBA" id="ARBA00022729"/>
    </source>
</evidence>
<dbReference type="NCBIfam" id="TIGR04183">
    <property type="entry name" value="Por_Secre_tail"/>
    <property type="match status" value="1"/>
</dbReference>
<evidence type="ECO:0000259" key="2">
    <source>
        <dbReference type="Pfam" id="PF18962"/>
    </source>
</evidence>